<dbReference type="PATRIC" id="fig|1265820.5.peg.1430"/>
<dbReference type="Proteomes" id="UP000019254">
    <property type="component" value="Unassembled WGS sequence"/>
</dbReference>
<proteinExistence type="predicted"/>
<accession>W7CDE7</accession>
<dbReference type="STRING" id="1265820.PCORN_07290"/>
<reference evidence="1 2" key="1">
    <citation type="journal article" date="2014" name="Int. J. Syst. Evol. Microbiol.">
        <title>Listeria floridensis sp. nov., Listeria aquatica sp. nov., Listeria cornellensis sp. nov., Listeria riparia sp. nov. and Listeria grandensis sp. nov., from agricultural and natural environments.</title>
        <authorList>
            <person name="den Bakker H.C."/>
            <person name="Warchocki S."/>
            <person name="Wright E.M."/>
            <person name="Allred A.F."/>
            <person name="Ahlstrom C."/>
            <person name="Manuel C.S."/>
            <person name="Stasiewicz M.J."/>
            <person name="Burrell A."/>
            <person name="Roof S."/>
            <person name="Strawn L."/>
            <person name="Fortes E.D."/>
            <person name="Nightingale K.K."/>
            <person name="Kephart D."/>
            <person name="Wiedmann M."/>
        </authorList>
    </citation>
    <scope>NUCLEOTIDE SEQUENCE [LARGE SCALE GENOMIC DNA]</scope>
    <source>
        <strain evidence="2">FSL F6-969</strain>
    </source>
</reference>
<evidence type="ECO:0000313" key="2">
    <source>
        <dbReference type="Proteomes" id="UP000019254"/>
    </source>
</evidence>
<keyword evidence="2" id="KW-1185">Reference proteome</keyword>
<name>W7CDE7_9LIST</name>
<evidence type="ECO:0000313" key="1">
    <source>
        <dbReference type="EMBL" id="EUJ30813.1"/>
    </source>
</evidence>
<comment type="caution">
    <text evidence="1">The sequence shown here is derived from an EMBL/GenBank/DDBJ whole genome shotgun (WGS) entry which is preliminary data.</text>
</comment>
<protein>
    <submittedName>
        <fullName evidence="1">Geranylgeranyl pyrophosphate synthase</fullName>
    </submittedName>
</protein>
<gene>
    <name evidence="1" type="ORF">PCORN_07290</name>
</gene>
<dbReference type="EMBL" id="AODE01000014">
    <property type="protein sequence ID" value="EUJ30813.1"/>
    <property type="molecule type" value="Genomic_DNA"/>
</dbReference>
<organism evidence="1 2">
    <name type="scientific">Listeria cornellensis FSL F6-0969</name>
    <dbReference type="NCBI Taxonomy" id="1265820"/>
    <lineage>
        <taxon>Bacteria</taxon>
        <taxon>Bacillati</taxon>
        <taxon>Bacillota</taxon>
        <taxon>Bacilli</taxon>
        <taxon>Bacillales</taxon>
        <taxon>Listeriaceae</taxon>
        <taxon>Listeria</taxon>
    </lineage>
</organism>
<dbReference type="AlphaFoldDB" id="W7CDE7"/>
<sequence length="50" mass="5635">MKKSTYPALLSLDGAKQALVEHTESAKQALQKLDIDATFFIRFNRFNCCA</sequence>